<proteinExistence type="predicted"/>
<evidence type="ECO:0000256" key="1">
    <source>
        <dbReference type="SAM" id="MobiDB-lite"/>
    </source>
</evidence>
<accession>A0A1M7MK13</accession>
<gene>
    <name evidence="3" type="ORF">SAMN05192549_103191</name>
</gene>
<keyword evidence="2" id="KW-0732">Signal</keyword>
<evidence type="ECO:0000256" key="2">
    <source>
        <dbReference type="SAM" id="SignalP"/>
    </source>
</evidence>
<feature type="signal peptide" evidence="2">
    <location>
        <begin position="1"/>
        <end position="18"/>
    </location>
</feature>
<name>A0A1M7MK13_9BURK</name>
<evidence type="ECO:0000313" key="3">
    <source>
        <dbReference type="EMBL" id="SHM90768.1"/>
    </source>
</evidence>
<dbReference type="Proteomes" id="UP000184339">
    <property type="component" value="Unassembled WGS sequence"/>
</dbReference>
<dbReference type="AlphaFoldDB" id="A0A1M7MK13"/>
<feature type="chain" id="PRO_5009928190" description="Lipoprotein-attachment site-containing protein" evidence="2">
    <location>
        <begin position="19"/>
        <end position="60"/>
    </location>
</feature>
<dbReference type="EMBL" id="FRCX01000003">
    <property type="protein sequence ID" value="SHM90768.1"/>
    <property type="molecule type" value="Genomic_DNA"/>
</dbReference>
<feature type="region of interest" description="Disordered" evidence="1">
    <location>
        <begin position="29"/>
        <end position="60"/>
    </location>
</feature>
<dbReference type="PROSITE" id="PS51257">
    <property type="entry name" value="PROKAR_LIPOPROTEIN"/>
    <property type="match status" value="1"/>
</dbReference>
<evidence type="ECO:0008006" key="5">
    <source>
        <dbReference type="Google" id="ProtNLM"/>
    </source>
</evidence>
<feature type="compositionally biased region" description="Polar residues" evidence="1">
    <location>
        <begin position="29"/>
        <end position="52"/>
    </location>
</feature>
<evidence type="ECO:0000313" key="4">
    <source>
        <dbReference type="Proteomes" id="UP000184339"/>
    </source>
</evidence>
<organism evidence="3 4">
    <name type="scientific">Duganella sacchari</name>
    <dbReference type="NCBI Taxonomy" id="551987"/>
    <lineage>
        <taxon>Bacteria</taxon>
        <taxon>Pseudomonadati</taxon>
        <taxon>Pseudomonadota</taxon>
        <taxon>Betaproteobacteria</taxon>
        <taxon>Burkholderiales</taxon>
        <taxon>Oxalobacteraceae</taxon>
        <taxon>Telluria group</taxon>
        <taxon>Duganella</taxon>
    </lineage>
</organism>
<reference evidence="4" key="1">
    <citation type="submission" date="2016-11" db="EMBL/GenBank/DDBJ databases">
        <authorList>
            <person name="Varghese N."/>
            <person name="Submissions S."/>
        </authorList>
    </citation>
    <scope>NUCLEOTIDE SEQUENCE [LARGE SCALE GENOMIC DNA]</scope>
    <source>
        <strain evidence="4">Sac-22</strain>
    </source>
</reference>
<keyword evidence="4" id="KW-1185">Reference proteome</keyword>
<sequence length="60" mass="6336">MLKPVLFTLFVACGLAGCADMGTIETTQTAPMQSASAEQGQRCSVDEPSTGQRVGKRTCR</sequence>
<protein>
    <recommendedName>
        <fullName evidence="5">Lipoprotein-attachment site-containing protein</fullName>
    </recommendedName>
</protein>